<dbReference type="KEGG" id="tet:TTHERM_00956450"/>
<dbReference type="PROSITE" id="PS51762">
    <property type="entry name" value="GH16_2"/>
    <property type="match status" value="1"/>
</dbReference>
<comment type="similarity">
    <text evidence="1">Belongs to the glycosyl hydrolase 16 family.</text>
</comment>
<evidence type="ECO:0000259" key="3">
    <source>
        <dbReference type="PROSITE" id="PS51762"/>
    </source>
</evidence>
<dbReference type="HOGENOM" id="CLU_019533_0_3_1"/>
<dbReference type="PANTHER" id="PTHR10963:SF55">
    <property type="entry name" value="GLYCOSIDE HYDROLASE FAMILY 16 PROTEIN"/>
    <property type="match status" value="1"/>
</dbReference>
<dbReference type="InterPro" id="IPR000757">
    <property type="entry name" value="Beta-glucanase-like"/>
</dbReference>
<dbReference type="AlphaFoldDB" id="Q23VF7"/>
<keyword evidence="2" id="KW-0732">Signal</keyword>
<dbReference type="Gene3D" id="2.60.120.200">
    <property type="match status" value="1"/>
</dbReference>
<name>Q23VF7_TETTS</name>
<evidence type="ECO:0000313" key="5">
    <source>
        <dbReference type="Proteomes" id="UP000009168"/>
    </source>
</evidence>
<dbReference type="OrthoDB" id="4781at2759"/>
<dbReference type="GeneID" id="7825768"/>
<evidence type="ECO:0000256" key="1">
    <source>
        <dbReference type="ARBA" id="ARBA00006865"/>
    </source>
</evidence>
<keyword evidence="5" id="KW-1185">Reference proteome</keyword>
<proteinExistence type="inferred from homology"/>
<feature type="chain" id="PRO_5004202051" evidence="2">
    <location>
        <begin position="27"/>
        <end position="284"/>
    </location>
</feature>
<dbReference type="RefSeq" id="XP_001020724.1">
    <property type="nucleotide sequence ID" value="XM_001020724.1"/>
</dbReference>
<dbReference type="PANTHER" id="PTHR10963">
    <property type="entry name" value="GLYCOSYL HYDROLASE-RELATED"/>
    <property type="match status" value="1"/>
</dbReference>
<dbReference type="GO" id="GO:0004553">
    <property type="term" value="F:hydrolase activity, hydrolyzing O-glycosyl compounds"/>
    <property type="evidence" value="ECO:0007669"/>
    <property type="project" value="InterPro"/>
</dbReference>
<feature type="signal peptide" evidence="2">
    <location>
        <begin position="1"/>
        <end position="26"/>
    </location>
</feature>
<organism evidence="4 5">
    <name type="scientific">Tetrahymena thermophila (strain SB210)</name>
    <dbReference type="NCBI Taxonomy" id="312017"/>
    <lineage>
        <taxon>Eukaryota</taxon>
        <taxon>Sar</taxon>
        <taxon>Alveolata</taxon>
        <taxon>Ciliophora</taxon>
        <taxon>Intramacronucleata</taxon>
        <taxon>Oligohymenophorea</taxon>
        <taxon>Hymenostomatida</taxon>
        <taxon>Tetrahymenina</taxon>
        <taxon>Tetrahymenidae</taxon>
        <taxon>Tetrahymena</taxon>
    </lineage>
</organism>
<dbReference type="EMBL" id="GG662613">
    <property type="protein sequence ID" value="EAS00479.1"/>
    <property type="molecule type" value="Genomic_DNA"/>
</dbReference>
<accession>Q23VF7</accession>
<evidence type="ECO:0000256" key="2">
    <source>
        <dbReference type="SAM" id="SignalP"/>
    </source>
</evidence>
<protein>
    <submittedName>
        <fullName evidence="4">Glycosyl hydrolase family 16 laminarinase</fullName>
    </submittedName>
</protein>
<dbReference type="InterPro" id="IPR013320">
    <property type="entry name" value="ConA-like_dom_sf"/>
</dbReference>
<sequence length="284" mass="33264">MKKIQFHFITLGLLFVLSSATHKTTGAPSTSPDVFNYANYIEVFKDDFNQLNTNYWRVADNFFKTTEQTNYIYTKDNVKVQDGNLVISAQRQKVTFNNKSYDYTSGYIDSNSTQAISFNFNQYIEAKIKITQYKESDLSEPGFFGIPTNYESWPHPTEFQIMKCSIFDDTTQQNYPYVYNTFIYYQWVDNGDCRIQYRSPYKKLDFSEYHTYGMLLKQNEVTFYIDGQAQFSYVANDPSNSSLLGCSIRIPKENILLGFDYVVKNTLLTPKQMYVDYVRILQPK</sequence>
<keyword evidence="4" id="KW-0378">Hydrolase</keyword>
<evidence type="ECO:0000313" key="4">
    <source>
        <dbReference type="EMBL" id="EAS00479.1"/>
    </source>
</evidence>
<gene>
    <name evidence="4" type="ORF">TTHERM_00956450</name>
</gene>
<dbReference type="InParanoid" id="Q23VF7"/>
<dbReference type="SUPFAM" id="SSF49899">
    <property type="entry name" value="Concanavalin A-like lectins/glucanases"/>
    <property type="match status" value="1"/>
</dbReference>
<dbReference type="Proteomes" id="UP000009168">
    <property type="component" value="Unassembled WGS sequence"/>
</dbReference>
<dbReference type="GO" id="GO:0005975">
    <property type="term" value="P:carbohydrate metabolic process"/>
    <property type="evidence" value="ECO:0007669"/>
    <property type="project" value="InterPro"/>
</dbReference>
<feature type="domain" description="GH16" evidence="3">
    <location>
        <begin position="29"/>
        <end position="284"/>
    </location>
</feature>
<dbReference type="InterPro" id="IPR050546">
    <property type="entry name" value="Glycosyl_Hydrlase_16"/>
</dbReference>
<reference evidence="5" key="1">
    <citation type="journal article" date="2006" name="PLoS Biol.">
        <title>Macronuclear genome sequence of the ciliate Tetrahymena thermophila, a model eukaryote.</title>
        <authorList>
            <person name="Eisen J.A."/>
            <person name="Coyne R.S."/>
            <person name="Wu M."/>
            <person name="Wu D."/>
            <person name="Thiagarajan M."/>
            <person name="Wortman J.R."/>
            <person name="Badger J.H."/>
            <person name="Ren Q."/>
            <person name="Amedeo P."/>
            <person name="Jones K.M."/>
            <person name="Tallon L.J."/>
            <person name="Delcher A.L."/>
            <person name="Salzberg S.L."/>
            <person name="Silva J.C."/>
            <person name="Haas B.J."/>
            <person name="Majoros W.H."/>
            <person name="Farzad M."/>
            <person name="Carlton J.M."/>
            <person name="Smith R.K. Jr."/>
            <person name="Garg J."/>
            <person name="Pearlman R.E."/>
            <person name="Karrer K.M."/>
            <person name="Sun L."/>
            <person name="Manning G."/>
            <person name="Elde N.C."/>
            <person name="Turkewitz A.P."/>
            <person name="Asai D.J."/>
            <person name="Wilkes D.E."/>
            <person name="Wang Y."/>
            <person name="Cai H."/>
            <person name="Collins K."/>
            <person name="Stewart B.A."/>
            <person name="Lee S.R."/>
            <person name="Wilamowska K."/>
            <person name="Weinberg Z."/>
            <person name="Ruzzo W.L."/>
            <person name="Wloga D."/>
            <person name="Gaertig J."/>
            <person name="Frankel J."/>
            <person name="Tsao C.-C."/>
            <person name="Gorovsky M.A."/>
            <person name="Keeling P.J."/>
            <person name="Waller R.F."/>
            <person name="Patron N.J."/>
            <person name="Cherry J.M."/>
            <person name="Stover N.A."/>
            <person name="Krieger C.J."/>
            <person name="del Toro C."/>
            <person name="Ryder H.F."/>
            <person name="Williamson S.C."/>
            <person name="Barbeau R.A."/>
            <person name="Hamilton E.P."/>
            <person name="Orias E."/>
        </authorList>
    </citation>
    <scope>NUCLEOTIDE SEQUENCE [LARGE SCALE GENOMIC DNA]</scope>
    <source>
        <strain evidence="5">SB210</strain>
    </source>
</reference>